<name>A0A6P6UZS5_COFAR</name>
<dbReference type="InterPro" id="IPR012337">
    <property type="entry name" value="RNaseH-like_sf"/>
</dbReference>
<dbReference type="InterPro" id="IPR002156">
    <property type="entry name" value="RNaseH_domain"/>
</dbReference>
<reference evidence="2" key="1">
    <citation type="journal article" date="2025" name="Foods">
        <title>Unveiling the Microbial Signatures of Arabica Coffee Cherries: Insights into Ripeness Specific Diversity, Functional Traits, and Implications for Quality and Safety.</title>
        <authorList>
            <consortium name="RefSeq"/>
            <person name="Tenea G.N."/>
            <person name="Cifuentes V."/>
            <person name="Reyes P."/>
            <person name="Cevallos-Vallejos M."/>
        </authorList>
    </citation>
    <scope>NUCLEOTIDE SEQUENCE [LARGE SCALE GENOMIC DNA]</scope>
</reference>
<dbReference type="GO" id="GO:0004523">
    <property type="term" value="F:RNA-DNA hybrid ribonuclease activity"/>
    <property type="evidence" value="ECO:0007669"/>
    <property type="project" value="InterPro"/>
</dbReference>
<gene>
    <name evidence="3" type="primary">LOC113715850</name>
</gene>
<dbReference type="OrthoDB" id="1936626at2759"/>
<dbReference type="SUPFAM" id="SSF53098">
    <property type="entry name" value="Ribonuclease H-like"/>
    <property type="match status" value="1"/>
</dbReference>
<evidence type="ECO:0000313" key="3">
    <source>
        <dbReference type="RefSeq" id="XP_027095951.1"/>
    </source>
</evidence>
<accession>A0A6P6UZS5</accession>
<dbReference type="GO" id="GO:0003676">
    <property type="term" value="F:nucleic acid binding"/>
    <property type="evidence" value="ECO:0007669"/>
    <property type="project" value="InterPro"/>
</dbReference>
<organism evidence="2 3">
    <name type="scientific">Coffea arabica</name>
    <name type="common">Arabian coffee</name>
    <dbReference type="NCBI Taxonomy" id="13443"/>
    <lineage>
        <taxon>Eukaryota</taxon>
        <taxon>Viridiplantae</taxon>
        <taxon>Streptophyta</taxon>
        <taxon>Embryophyta</taxon>
        <taxon>Tracheophyta</taxon>
        <taxon>Spermatophyta</taxon>
        <taxon>Magnoliopsida</taxon>
        <taxon>eudicotyledons</taxon>
        <taxon>Gunneridae</taxon>
        <taxon>Pentapetalae</taxon>
        <taxon>asterids</taxon>
        <taxon>lamiids</taxon>
        <taxon>Gentianales</taxon>
        <taxon>Rubiaceae</taxon>
        <taxon>Ixoroideae</taxon>
        <taxon>Gardenieae complex</taxon>
        <taxon>Bertiereae - Coffeeae clade</taxon>
        <taxon>Coffeeae</taxon>
        <taxon>Coffea</taxon>
    </lineage>
</organism>
<feature type="domain" description="RNase H type-1" evidence="1">
    <location>
        <begin position="3"/>
        <end position="119"/>
    </location>
</feature>
<evidence type="ECO:0000259" key="1">
    <source>
        <dbReference type="Pfam" id="PF13456"/>
    </source>
</evidence>
<reference evidence="3" key="2">
    <citation type="submission" date="2025-08" db="UniProtKB">
        <authorList>
            <consortium name="RefSeq"/>
        </authorList>
    </citation>
    <scope>IDENTIFICATION</scope>
    <source>
        <tissue evidence="3">Leaves</tissue>
    </source>
</reference>
<sequence length="259" mass="30775">MYFDGAVHRHGVGTGIIFITPDGWVLLCSFTLNQYCSNNVIEYQTLILGLEIAVDMKQLEFQIYGDSQLVVNQLLGSYEIKRSELILYHKYAIRLMRQLEGANSNHVPRRENKHADALVVLVSLLTALNHDIQVRVCQKWVVPPLFGDKDIEKSDSHVISTYETDKENWRRPLIDYFKYQKLPREQHRRPDIRRRTPRFILNKDTLYRKSFENVFLCCLSENEAYRIEWRSGEGRRDFDTKKVRKIEERRRRREEDILA</sequence>
<proteinExistence type="predicted"/>
<dbReference type="GeneID" id="113715850"/>
<evidence type="ECO:0000313" key="2">
    <source>
        <dbReference type="Proteomes" id="UP001652660"/>
    </source>
</evidence>
<dbReference type="RefSeq" id="XP_027095951.1">
    <property type="nucleotide sequence ID" value="XM_027240150.1"/>
</dbReference>
<dbReference type="Proteomes" id="UP001652660">
    <property type="component" value="Chromosome 11c"/>
</dbReference>
<dbReference type="Gene3D" id="3.30.420.10">
    <property type="entry name" value="Ribonuclease H-like superfamily/Ribonuclease H"/>
    <property type="match status" value="1"/>
</dbReference>
<keyword evidence="2" id="KW-1185">Reference proteome</keyword>
<dbReference type="Pfam" id="PF13456">
    <property type="entry name" value="RVT_3"/>
    <property type="match status" value="1"/>
</dbReference>
<protein>
    <recommendedName>
        <fullName evidence="1">RNase H type-1 domain-containing protein</fullName>
    </recommendedName>
</protein>
<dbReference type="InterPro" id="IPR036397">
    <property type="entry name" value="RNaseH_sf"/>
</dbReference>
<dbReference type="PANTHER" id="PTHR48475:SF1">
    <property type="entry name" value="RNASE H TYPE-1 DOMAIN-CONTAINING PROTEIN"/>
    <property type="match status" value="1"/>
</dbReference>
<dbReference type="CDD" id="cd09279">
    <property type="entry name" value="RNase_HI_like"/>
    <property type="match status" value="1"/>
</dbReference>
<dbReference type="AlphaFoldDB" id="A0A6P6UZS5"/>
<dbReference type="PANTHER" id="PTHR48475">
    <property type="entry name" value="RIBONUCLEASE H"/>
    <property type="match status" value="1"/>
</dbReference>